<dbReference type="EMBL" id="CP030862">
    <property type="protein sequence ID" value="AXE25316.1"/>
    <property type="molecule type" value="Genomic_DNA"/>
</dbReference>
<dbReference type="OrthoDB" id="286404at2"/>
<protein>
    <submittedName>
        <fullName evidence="4">SDR family NAD(P)-dependent oxidoreductase</fullName>
    </submittedName>
</protein>
<proteinExistence type="inferred from homology"/>
<dbReference type="InterPro" id="IPR020904">
    <property type="entry name" value="Sc_DH/Rdtase_CS"/>
</dbReference>
<dbReference type="PANTHER" id="PTHR43669:SF3">
    <property type="entry name" value="ALCOHOL DEHYDROGENASE, PUTATIVE (AFU_ORTHOLOGUE AFUA_3G03445)-RELATED"/>
    <property type="match status" value="1"/>
</dbReference>
<dbReference type="RefSeq" id="WP_114056502.1">
    <property type="nucleotide sequence ID" value="NZ_CP030862.1"/>
</dbReference>
<accession>A0A344U345</accession>
<sequence length="257" mass="27080">MTSPDRTAPPATAVVVGGSTGIGRGIADAWAARGIETHVFSRSRPAGPGGDALVWHPLDFRDAGASAEALRSGLPARADLVCYSAVYFTSRREPFLETGEADWLDQFAVNVHGLARTLRVAMPLLRAAAPGLFLHVSSEVVYNAGPGRAGYAATKAAADSLVRSLAQETDPAEVRFVQALPAGMVDTPGIRARRPQDFDYSGYMAPAAFAPLADRLARTRGAAEHGEALVVQPDGSWSPVREGLPASQSRPLDAPRQ</sequence>
<dbReference type="InterPro" id="IPR002347">
    <property type="entry name" value="SDR_fam"/>
</dbReference>
<dbReference type="PROSITE" id="PS00061">
    <property type="entry name" value="ADH_SHORT"/>
    <property type="match status" value="1"/>
</dbReference>
<dbReference type="GO" id="GO:0016491">
    <property type="term" value="F:oxidoreductase activity"/>
    <property type="evidence" value="ECO:0007669"/>
    <property type="project" value="UniProtKB-KW"/>
</dbReference>
<reference evidence="4 5" key="1">
    <citation type="submission" date="2018-01" db="EMBL/GenBank/DDBJ databases">
        <title>Draft genome Sequence of streptomyces globosus LZH-48.</title>
        <authorList>
            <person name="Ran K."/>
            <person name="Li Z."/>
            <person name="Wei S."/>
            <person name="Dong R."/>
        </authorList>
    </citation>
    <scope>NUCLEOTIDE SEQUENCE [LARGE SCALE GENOMIC DNA]</scope>
    <source>
        <strain evidence="4 5">LZH-48</strain>
    </source>
</reference>
<evidence type="ECO:0000256" key="3">
    <source>
        <dbReference type="SAM" id="MobiDB-lite"/>
    </source>
</evidence>
<evidence type="ECO:0000256" key="2">
    <source>
        <dbReference type="ARBA" id="ARBA00023002"/>
    </source>
</evidence>
<feature type="region of interest" description="Disordered" evidence="3">
    <location>
        <begin position="229"/>
        <end position="257"/>
    </location>
</feature>
<dbReference type="PRINTS" id="PR00081">
    <property type="entry name" value="GDHRDH"/>
</dbReference>
<dbReference type="KEGG" id="sgz:C0216_19345"/>
<name>A0A344U345_9ACTN</name>
<gene>
    <name evidence="4" type="ORF">C0216_19345</name>
</gene>
<dbReference type="Gene3D" id="3.40.50.720">
    <property type="entry name" value="NAD(P)-binding Rossmann-like Domain"/>
    <property type="match status" value="1"/>
</dbReference>
<dbReference type="InterPro" id="IPR036291">
    <property type="entry name" value="NAD(P)-bd_dom_sf"/>
</dbReference>
<organism evidence="4 5">
    <name type="scientific">Streptomyces globosus</name>
    <dbReference type="NCBI Taxonomy" id="68209"/>
    <lineage>
        <taxon>Bacteria</taxon>
        <taxon>Bacillati</taxon>
        <taxon>Actinomycetota</taxon>
        <taxon>Actinomycetes</taxon>
        <taxon>Kitasatosporales</taxon>
        <taxon>Streptomycetaceae</taxon>
        <taxon>Streptomyces</taxon>
    </lineage>
</organism>
<dbReference type="Proteomes" id="UP000252004">
    <property type="component" value="Chromosome"/>
</dbReference>
<dbReference type="PANTHER" id="PTHR43669">
    <property type="entry name" value="5-KETO-D-GLUCONATE 5-REDUCTASE"/>
    <property type="match status" value="1"/>
</dbReference>
<evidence type="ECO:0000256" key="1">
    <source>
        <dbReference type="ARBA" id="ARBA00006484"/>
    </source>
</evidence>
<dbReference type="SUPFAM" id="SSF51735">
    <property type="entry name" value="NAD(P)-binding Rossmann-fold domains"/>
    <property type="match status" value="1"/>
</dbReference>
<dbReference type="AlphaFoldDB" id="A0A344U345"/>
<evidence type="ECO:0000313" key="5">
    <source>
        <dbReference type="Proteomes" id="UP000252004"/>
    </source>
</evidence>
<comment type="similarity">
    <text evidence="1">Belongs to the short-chain dehydrogenases/reductases (SDR) family.</text>
</comment>
<keyword evidence="2" id="KW-0560">Oxidoreductase</keyword>
<dbReference type="Pfam" id="PF00106">
    <property type="entry name" value="adh_short"/>
    <property type="match status" value="1"/>
</dbReference>
<dbReference type="CDD" id="cd05233">
    <property type="entry name" value="SDR_c"/>
    <property type="match status" value="1"/>
</dbReference>
<evidence type="ECO:0000313" key="4">
    <source>
        <dbReference type="EMBL" id="AXE25316.1"/>
    </source>
</evidence>
<keyword evidence="5" id="KW-1185">Reference proteome</keyword>